<gene>
    <name evidence="1" type="ORF">E2C01_032658</name>
</gene>
<dbReference type="Proteomes" id="UP000324222">
    <property type="component" value="Unassembled WGS sequence"/>
</dbReference>
<accession>A0A5B7F1A7</accession>
<evidence type="ECO:0000313" key="2">
    <source>
        <dbReference type="Proteomes" id="UP000324222"/>
    </source>
</evidence>
<reference evidence="1 2" key="1">
    <citation type="submission" date="2019-05" db="EMBL/GenBank/DDBJ databases">
        <title>Another draft genome of Portunus trituberculatus and its Hox gene families provides insights of decapod evolution.</title>
        <authorList>
            <person name="Jeong J.-H."/>
            <person name="Song I."/>
            <person name="Kim S."/>
            <person name="Choi T."/>
            <person name="Kim D."/>
            <person name="Ryu S."/>
            <person name="Kim W."/>
        </authorList>
    </citation>
    <scope>NUCLEOTIDE SEQUENCE [LARGE SCALE GENOMIC DNA]</scope>
    <source>
        <tissue evidence="1">Muscle</tissue>
    </source>
</reference>
<proteinExistence type="predicted"/>
<name>A0A5B7F1A7_PORTR</name>
<keyword evidence="2" id="KW-1185">Reference proteome</keyword>
<sequence>MWGLKTVLVKEQSVLEAHVLFILREGHRHRR</sequence>
<evidence type="ECO:0000313" key="1">
    <source>
        <dbReference type="EMBL" id="MPC39136.1"/>
    </source>
</evidence>
<comment type="caution">
    <text evidence="1">The sequence shown here is derived from an EMBL/GenBank/DDBJ whole genome shotgun (WGS) entry which is preliminary data.</text>
</comment>
<dbReference type="EMBL" id="VSRR010004271">
    <property type="protein sequence ID" value="MPC39136.1"/>
    <property type="molecule type" value="Genomic_DNA"/>
</dbReference>
<organism evidence="1 2">
    <name type="scientific">Portunus trituberculatus</name>
    <name type="common">Swimming crab</name>
    <name type="synonym">Neptunus trituberculatus</name>
    <dbReference type="NCBI Taxonomy" id="210409"/>
    <lineage>
        <taxon>Eukaryota</taxon>
        <taxon>Metazoa</taxon>
        <taxon>Ecdysozoa</taxon>
        <taxon>Arthropoda</taxon>
        <taxon>Crustacea</taxon>
        <taxon>Multicrustacea</taxon>
        <taxon>Malacostraca</taxon>
        <taxon>Eumalacostraca</taxon>
        <taxon>Eucarida</taxon>
        <taxon>Decapoda</taxon>
        <taxon>Pleocyemata</taxon>
        <taxon>Brachyura</taxon>
        <taxon>Eubrachyura</taxon>
        <taxon>Portunoidea</taxon>
        <taxon>Portunidae</taxon>
        <taxon>Portuninae</taxon>
        <taxon>Portunus</taxon>
    </lineage>
</organism>
<protein>
    <submittedName>
        <fullName evidence="1">Uncharacterized protein</fullName>
    </submittedName>
</protein>
<dbReference type="AlphaFoldDB" id="A0A5B7F1A7"/>